<organism evidence="16">
    <name type="scientific">Cuerna arida</name>
    <dbReference type="NCBI Taxonomy" id="1464854"/>
    <lineage>
        <taxon>Eukaryota</taxon>
        <taxon>Metazoa</taxon>
        <taxon>Ecdysozoa</taxon>
        <taxon>Arthropoda</taxon>
        <taxon>Hexapoda</taxon>
        <taxon>Insecta</taxon>
        <taxon>Pterygota</taxon>
        <taxon>Neoptera</taxon>
        <taxon>Paraneoptera</taxon>
        <taxon>Hemiptera</taxon>
        <taxon>Auchenorrhyncha</taxon>
        <taxon>Membracoidea</taxon>
        <taxon>Cicadellidae</taxon>
        <taxon>Cicadellinae</taxon>
        <taxon>Proconiini</taxon>
        <taxon>Cuerna</taxon>
    </lineage>
</organism>
<dbReference type="CDD" id="cd11056">
    <property type="entry name" value="CYP6-like"/>
    <property type="match status" value="1"/>
</dbReference>
<evidence type="ECO:0000256" key="13">
    <source>
        <dbReference type="PIRSR" id="PIRSR602401-1"/>
    </source>
</evidence>
<proteinExistence type="inferred from homology"/>
<dbReference type="PANTHER" id="PTHR24292:SF54">
    <property type="entry name" value="CYP9F3-RELATED"/>
    <property type="match status" value="1"/>
</dbReference>
<dbReference type="GO" id="GO:0005506">
    <property type="term" value="F:iron ion binding"/>
    <property type="evidence" value="ECO:0007669"/>
    <property type="project" value="InterPro"/>
</dbReference>
<dbReference type="GO" id="GO:0020037">
    <property type="term" value="F:heme binding"/>
    <property type="evidence" value="ECO:0007669"/>
    <property type="project" value="InterPro"/>
</dbReference>
<evidence type="ECO:0000256" key="12">
    <source>
        <dbReference type="ARBA" id="ARBA00023136"/>
    </source>
</evidence>
<keyword evidence="14" id="KW-0812">Transmembrane</keyword>
<dbReference type="InterPro" id="IPR050476">
    <property type="entry name" value="Insect_CytP450_Detox"/>
</dbReference>
<evidence type="ECO:0000256" key="10">
    <source>
        <dbReference type="ARBA" id="ARBA00023004"/>
    </source>
</evidence>
<evidence type="ECO:0000313" key="16">
    <source>
        <dbReference type="EMBL" id="JAS65197.1"/>
    </source>
</evidence>
<dbReference type="SUPFAM" id="SSF48264">
    <property type="entry name" value="Cytochrome P450"/>
    <property type="match status" value="1"/>
</dbReference>
<dbReference type="AlphaFoldDB" id="A0A1B6GRY9"/>
<dbReference type="PRINTS" id="PR00463">
    <property type="entry name" value="EP450I"/>
</dbReference>
<evidence type="ECO:0000256" key="11">
    <source>
        <dbReference type="ARBA" id="ARBA00023033"/>
    </source>
</evidence>
<dbReference type="GO" id="GO:0016705">
    <property type="term" value="F:oxidoreductase activity, acting on paired donors, with incorporation or reduction of molecular oxygen"/>
    <property type="evidence" value="ECO:0007669"/>
    <property type="project" value="InterPro"/>
</dbReference>
<evidence type="ECO:0000256" key="6">
    <source>
        <dbReference type="ARBA" id="ARBA00022723"/>
    </source>
</evidence>
<evidence type="ECO:0000256" key="7">
    <source>
        <dbReference type="ARBA" id="ARBA00022824"/>
    </source>
</evidence>
<evidence type="ECO:0000256" key="5">
    <source>
        <dbReference type="ARBA" id="ARBA00022617"/>
    </source>
</evidence>
<dbReference type="PRINTS" id="PR00385">
    <property type="entry name" value="P450"/>
</dbReference>
<keyword evidence="7" id="KW-0256">Endoplasmic reticulum</keyword>
<dbReference type="PANTHER" id="PTHR24292">
    <property type="entry name" value="CYTOCHROME P450"/>
    <property type="match status" value="1"/>
</dbReference>
<reference evidence="16" key="1">
    <citation type="submission" date="2015-11" db="EMBL/GenBank/DDBJ databases">
        <title>De novo transcriptome assembly of four potential Pierce s Disease insect vectors from Arizona vineyards.</title>
        <authorList>
            <person name="Tassone E.E."/>
        </authorList>
    </citation>
    <scope>NUCLEOTIDE SEQUENCE</scope>
</reference>
<evidence type="ECO:0000256" key="8">
    <source>
        <dbReference type="ARBA" id="ARBA00022848"/>
    </source>
</evidence>
<evidence type="ECO:0000256" key="2">
    <source>
        <dbReference type="ARBA" id="ARBA00004174"/>
    </source>
</evidence>
<evidence type="ECO:0000256" key="3">
    <source>
        <dbReference type="ARBA" id="ARBA00004406"/>
    </source>
</evidence>
<gene>
    <name evidence="16" type="ORF">g.16956</name>
    <name evidence="15" type="ORF">g.16957</name>
</gene>
<comment type="subcellular location">
    <subcellularLocation>
        <location evidence="3">Endoplasmic reticulum membrane</location>
        <topology evidence="3">Peripheral membrane protein</topology>
    </subcellularLocation>
    <subcellularLocation>
        <location evidence="2">Microsome membrane</location>
        <topology evidence="2">Peripheral membrane protein</topology>
    </subcellularLocation>
</comment>
<keyword evidence="9" id="KW-0560">Oxidoreductase</keyword>
<evidence type="ECO:0000256" key="1">
    <source>
        <dbReference type="ARBA" id="ARBA00001971"/>
    </source>
</evidence>
<protein>
    <recommendedName>
        <fullName evidence="17">Cytochrome P450</fullName>
    </recommendedName>
</protein>
<dbReference type="Pfam" id="PF00067">
    <property type="entry name" value="p450"/>
    <property type="match status" value="1"/>
</dbReference>
<comment type="similarity">
    <text evidence="4">Belongs to the cytochrome P450 family.</text>
</comment>
<feature type="transmembrane region" description="Helical" evidence="14">
    <location>
        <begin position="21"/>
        <end position="50"/>
    </location>
</feature>
<keyword evidence="14" id="KW-1133">Transmembrane helix</keyword>
<keyword evidence="6 13" id="KW-0479">Metal-binding</keyword>
<keyword evidence="11" id="KW-0503">Monooxygenase</keyword>
<keyword evidence="12 14" id="KW-0472">Membrane</keyword>
<name>A0A1B6GRY9_9HEMI</name>
<keyword evidence="10 13" id="KW-0408">Iron</keyword>
<evidence type="ECO:0000313" key="15">
    <source>
        <dbReference type="EMBL" id="JAS46856.1"/>
    </source>
</evidence>
<evidence type="ECO:0008006" key="17">
    <source>
        <dbReference type="Google" id="ProtNLM"/>
    </source>
</evidence>
<accession>A0A1B6GRY9</accession>
<dbReference type="InterPro" id="IPR036396">
    <property type="entry name" value="Cyt_P450_sf"/>
</dbReference>
<dbReference type="InterPro" id="IPR002401">
    <property type="entry name" value="Cyt_P450_E_grp-I"/>
</dbReference>
<dbReference type="EMBL" id="GECZ01022913">
    <property type="protein sequence ID" value="JAS46856.1"/>
    <property type="molecule type" value="Transcribed_RNA"/>
</dbReference>
<dbReference type="FunFam" id="1.10.630.10:FF:000042">
    <property type="entry name" value="Cytochrome P450"/>
    <property type="match status" value="1"/>
</dbReference>
<evidence type="ECO:0000256" key="14">
    <source>
        <dbReference type="SAM" id="Phobius"/>
    </source>
</evidence>
<keyword evidence="8" id="KW-0492">Microsome</keyword>
<dbReference type="Gene3D" id="1.10.630.10">
    <property type="entry name" value="Cytochrome P450"/>
    <property type="match status" value="1"/>
</dbReference>
<evidence type="ECO:0000256" key="4">
    <source>
        <dbReference type="ARBA" id="ARBA00010617"/>
    </source>
</evidence>
<evidence type="ECO:0000256" key="9">
    <source>
        <dbReference type="ARBA" id="ARBA00023002"/>
    </source>
</evidence>
<comment type="cofactor">
    <cofactor evidence="1 13">
        <name>heme</name>
        <dbReference type="ChEBI" id="CHEBI:30413"/>
    </cofactor>
</comment>
<keyword evidence="5 13" id="KW-0349">Heme</keyword>
<dbReference type="GO" id="GO:0004497">
    <property type="term" value="F:monooxygenase activity"/>
    <property type="evidence" value="ECO:0007669"/>
    <property type="project" value="UniProtKB-KW"/>
</dbReference>
<dbReference type="EMBL" id="GECZ01004572">
    <property type="protein sequence ID" value="JAS65197.1"/>
    <property type="molecule type" value="Transcribed_RNA"/>
</dbReference>
<feature type="binding site" description="axial binding residue" evidence="13">
    <location>
        <position position="488"/>
    </location>
    <ligand>
        <name>heme</name>
        <dbReference type="ChEBI" id="CHEBI:30413"/>
    </ligand>
    <ligandPart>
        <name>Fe</name>
        <dbReference type="ChEBI" id="CHEBI:18248"/>
    </ligandPart>
</feature>
<dbReference type="InterPro" id="IPR001128">
    <property type="entry name" value="Cyt_P450"/>
</dbReference>
<dbReference type="GO" id="GO:0005789">
    <property type="term" value="C:endoplasmic reticulum membrane"/>
    <property type="evidence" value="ECO:0007669"/>
    <property type="project" value="UniProtKB-SubCell"/>
</dbReference>
<sequence>MIDCACWVFIEHKQHRTQISIFFLTLMMIVIAVEFILFVVLCLFLLYKYWTSEYSYWEKRNVPYLKPSFPFGNIKDQVFNTTDVGNSYKNMYDLMPGVKYFGIFELGRPALVLRDPTVIKAIMVKDFNHFMDRGHIHEDVKHDFMATGHLFNLKGDQWKSMRTKLIPMFTSERMKKMYHLMHQLSQKFGDFLKPLAEESSVLEFKDLIARFTTDVISSCALGMETNAITEEDSEVRRVSKLFFPSSIWNAVKLMLSINTPRLYNLLGLEQLDPTVKEFCMQVAKETYNYRTKNNVHKDDFIGLLIKLKQNKDLYEDENEMSQGPRESDGKSDGLTFEEMACQIFVIFAGGFETSSTVSSTALYEMALHPDIQEKVRKEVDEVLYRHNGVITYQALKEMAYVEQVIYEALRRYSPFPVLTRNCTKQYQMSDGLVIEKGMRVIIPLLALHHDPDYYPEPYQFDPERFSPKNIRNHLGTTSIPFGDGPMVCLGQRFGKIQAKCVIATIVSQFELSPVPETPAHLTIDPRQFLTTMEHPILIRLSKRRDKLH</sequence>